<dbReference type="InterPro" id="IPR011057">
    <property type="entry name" value="Mss4-like_sf"/>
</dbReference>
<gene>
    <name evidence="2" type="ORF">TWF694_003621</name>
</gene>
<feature type="region of interest" description="Disordered" evidence="1">
    <location>
        <begin position="1"/>
        <end position="33"/>
    </location>
</feature>
<comment type="caution">
    <text evidence="2">The sequence shown here is derived from an EMBL/GenBank/DDBJ whole genome shotgun (WGS) entry which is preliminary data.</text>
</comment>
<evidence type="ECO:0000313" key="2">
    <source>
        <dbReference type="EMBL" id="KAK6530258.1"/>
    </source>
</evidence>
<keyword evidence="3" id="KW-1185">Reference proteome</keyword>
<sequence length="567" mass="61734">MLLKETDNQFTASSSGTHLPRRESETMDSKNKEAAECISIERERGEDKASEPIVIDGGCLCSLLRYQITIPAEFQETELYQQLVGFSHCYCHGCKNTVSALGRTSLKLPQSMVKWTSRAKMVEPEPESPVVSERPSRSRRGSRSGSISSPTIAETECPTSEADVKTLDKPSSGRTSPSTNTVPQPPIPQKSQRQQSKIKSKLEVIKQDPELEKQFEGWDNLLGCCCTEDDEMLEQISTPPAESSRRSSLGKMPWSGNTGYHRRIWKRDRGVGGKGGTDYTASSGESSSNVATASGTSTPNEPPASVIARTQSNDPEDSTNTSGKGKGKGKAKEGIWAKITGKKPTTGSSKDKGKTVTPLPNPKQPAATEIPTPPIIKTSKEEPLAPSDVPIGGCDIISPPSATSPAASSLEILRWETQLLHQQHADRSCTNGPEDTKEALNIPWPFKEFNMTTRDGRSSYRGFCSWCGGSLTYRTSVTLNGMFDIHAGSMDDPETALRKVGFLREFHCEKAGDMEIGARLGTKVGHERDGRVLALHGCDIDNRPYLQVEDDDFGKDSLEFADDTASI</sequence>
<feature type="region of interest" description="Disordered" evidence="1">
    <location>
        <begin position="119"/>
        <end position="198"/>
    </location>
</feature>
<feature type="compositionally biased region" description="Polar residues" evidence="1">
    <location>
        <begin position="172"/>
        <end position="182"/>
    </location>
</feature>
<accession>A0AAV9WYS0</accession>
<name>A0AAV9WYS0_9PEZI</name>
<feature type="compositionally biased region" description="Polar residues" evidence="1">
    <location>
        <begin position="8"/>
        <end position="17"/>
    </location>
</feature>
<dbReference type="Proteomes" id="UP001365542">
    <property type="component" value="Unassembled WGS sequence"/>
</dbReference>
<feature type="compositionally biased region" description="Polar residues" evidence="1">
    <location>
        <begin position="308"/>
        <end position="322"/>
    </location>
</feature>
<evidence type="ECO:0000313" key="3">
    <source>
        <dbReference type="Proteomes" id="UP001365542"/>
    </source>
</evidence>
<organism evidence="2 3">
    <name type="scientific">Orbilia ellipsospora</name>
    <dbReference type="NCBI Taxonomy" id="2528407"/>
    <lineage>
        <taxon>Eukaryota</taxon>
        <taxon>Fungi</taxon>
        <taxon>Dikarya</taxon>
        <taxon>Ascomycota</taxon>
        <taxon>Pezizomycotina</taxon>
        <taxon>Orbiliomycetes</taxon>
        <taxon>Orbiliales</taxon>
        <taxon>Orbiliaceae</taxon>
        <taxon>Orbilia</taxon>
    </lineage>
</organism>
<protein>
    <recommendedName>
        <fullName evidence="4">CENP-V/GFA domain-containing protein</fullName>
    </recommendedName>
</protein>
<feature type="compositionally biased region" description="Basic and acidic residues" evidence="1">
    <location>
        <begin position="20"/>
        <end position="33"/>
    </location>
</feature>
<feature type="region of interest" description="Disordered" evidence="1">
    <location>
        <begin position="236"/>
        <end position="374"/>
    </location>
</feature>
<evidence type="ECO:0000256" key="1">
    <source>
        <dbReference type="SAM" id="MobiDB-lite"/>
    </source>
</evidence>
<feature type="compositionally biased region" description="Polar residues" evidence="1">
    <location>
        <begin position="279"/>
        <end position="299"/>
    </location>
</feature>
<dbReference type="AlphaFoldDB" id="A0AAV9WYS0"/>
<evidence type="ECO:0008006" key="4">
    <source>
        <dbReference type="Google" id="ProtNLM"/>
    </source>
</evidence>
<reference evidence="2 3" key="1">
    <citation type="submission" date="2019-10" db="EMBL/GenBank/DDBJ databases">
        <authorList>
            <person name="Palmer J.M."/>
        </authorList>
    </citation>
    <scope>NUCLEOTIDE SEQUENCE [LARGE SCALE GENOMIC DNA]</scope>
    <source>
        <strain evidence="2 3">TWF694</strain>
    </source>
</reference>
<proteinExistence type="predicted"/>
<dbReference type="SUPFAM" id="SSF51316">
    <property type="entry name" value="Mss4-like"/>
    <property type="match status" value="1"/>
</dbReference>
<dbReference type="EMBL" id="JAVHJO010000013">
    <property type="protein sequence ID" value="KAK6530258.1"/>
    <property type="molecule type" value="Genomic_DNA"/>
</dbReference>